<reference evidence="1 2" key="1">
    <citation type="submission" date="2019-10" db="EMBL/GenBank/DDBJ databases">
        <title>Two novel species isolated from a subtropical stream in China.</title>
        <authorList>
            <person name="Lu H."/>
        </authorList>
    </citation>
    <scope>NUCLEOTIDE SEQUENCE [LARGE SCALE GENOMIC DNA]</scope>
    <source>
        <strain evidence="1 2">FT29W</strain>
    </source>
</reference>
<organism evidence="1 2">
    <name type="scientific">Rugamonas aquatica</name>
    <dbReference type="NCBI Taxonomy" id="2743357"/>
    <lineage>
        <taxon>Bacteria</taxon>
        <taxon>Pseudomonadati</taxon>
        <taxon>Pseudomonadota</taxon>
        <taxon>Betaproteobacteria</taxon>
        <taxon>Burkholderiales</taxon>
        <taxon>Oxalobacteraceae</taxon>
        <taxon>Telluria group</taxon>
        <taxon>Rugamonas</taxon>
    </lineage>
</organism>
<evidence type="ECO:0000313" key="1">
    <source>
        <dbReference type="EMBL" id="MQA38633.1"/>
    </source>
</evidence>
<dbReference type="InterPro" id="IPR043733">
    <property type="entry name" value="DUF5677"/>
</dbReference>
<dbReference type="Proteomes" id="UP000440498">
    <property type="component" value="Unassembled WGS sequence"/>
</dbReference>
<dbReference type="EMBL" id="WHUG01000003">
    <property type="protein sequence ID" value="MQA38633.1"/>
    <property type="molecule type" value="Genomic_DNA"/>
</dbReference>
<dbReference type="AlphaFoldDB" id="A0A6A7N0S1"/>
<accession>A0A6A7N0S1</accession>
<proteinExistence type="predicted"/>
<keyword evidence="2" id="KW-1185">Reference proteome</keyword>
<dbReference type="RefSeq" id="WP_152837972.1">
    <property type="nucleotide sequence ID" value="NZ_WHUG01000003.1"/>
</dbReference>
<evidence type="ECO:0000313" key="2">
    <source>
        <dbReference type="Proteomes" id="UP000440498"/>
    </source>
</evidence>
<comment type="caution">
    <text evidence="1">The sequence shown here is derived from an EMBL/GenBank/DDBJ whole genome shotgun (WGS) entry which is preliminary data.</text>
</comment>
<name>A0A6A7N0S1_9BURK</name>
<protein>
    <submittedName>
        <fullName evidence="1">Uncharacterized protein</fullName>
    </submittedName>
</protein>
<gene>
    <name evidence="1" type="ORF">GEV02_10760</name>
</gene>
<sequence length="269" mass="29512">MKQPPVDGFLSPILDQWSDEARQSAPDWSLLIQDINRAAVALLPTLAPRRNSDRELVAAALYARALQTFEASILLANRGMLADAGTLARSILETTIYLGGLAQIENFVARMAAANNQHYFKFGRALVDFATETNIADVEELKGHLADEALKEHKASGIIMQQLAKEVGMGALYEVVYRQLSGDAAHPSVASSERHIVRGADRGIEKLIFQPQREGMEKMLSCAIIALLGAWQAVGVIFNRSDIPPAIELYNMRHQALSAAFSDRSENNQ</sequence>
<dbReference type="Pfam" id="PF18928">
    <property type="entry name" value="DUF5677"/>
    <property type="match status" value="1"/>
</dbReference>